<dbReference type="InterPro" id="IPR036318">
    <property type="entry name" value="FAD-bd_PCMH-like_sf"/>
</dbReference>
<dbReference type="InterPro" id="IPR051312">
    <property type="entry name" value="Diverse_Substr_Oxidored"/>
</dbReference>
<evidence type="ECO:0000256" key="2">
    <source>
        <dbReference type="ARBA" id="ARBA00022827"/>
    </source>
</evidence>
<evidence type="ECO:0000256" key="3">
    <source>
        <dbReference type="ARBA" id="ARBA00023002"/>
    </source>
</evidence>
<dbReference type="InterPro" id="IPR036683">
    <property type="entry name" value="CO_DH_flav_C_dom_sf"/>
</dbReference>
<keyword evidence="6" id="KW-1185">Reference proteome</keyword>
<dbReference type="Pfam" id="PF00941">
    <property type="entry name" value="FAD_binding_5"/>
    <property type="match status" value="1"/>
</dbReference>
<dbReference type="InterPro" id="IPR005107">
    <property type="entry name" value="CO_DH_flav_C"/>
</dbReference>
<dbReference type="InterPro" id="IPR016169">
    <property type="entry name" value="FAD-bd_PCMH_sub2"/>
</dbReference>
<organism evidence="5 6">
    <name type="scientific">Pseudonocardia yuanmonensis</name>
    <dbReference type="NCBI Taxonomy" id="1095914"/>
    <lineage>
        <taxon>Bacteria</taxon>
        <taxon>Bacillati</taxon>
        <taxon>Actinomycetota</taxon>
        <taxon>Actinomycetes</taxon>
        <taxon>Pseudonocardiales</taxon>
        <taxon>Pseudonocardiaceae</taxon>
        <taxon>Pseudonocardia</taxon>
    </lineage>
</organism>
<dbReference type="EMBL" id="BAABIC010000009">
    <property type="protein sequence ID" value="GAA4691306.1"/>
    <property type="molecule type" value="Genomic_DNA"/>
</dbReference>
<dbReference type="SMART" id="SM01092">
    <property type="entry name" value="CO_deh_flav_C"/>
    <property type="match status" value="1"/>
</dbReference>
<reference evidence="6" key="1">
    <citation type="journal article" date="2019" name="Int. J. Syst. Evol. Microbiol.">
        <title>The Global Catalogue of Microorganisms (GCM) 10K type strain sequencing project: providing services to taxonomists for standard genome sequencing and annotation.</title>
        <authorList>
            <consortium name="The Broad Institute Genomics Platform"/>
            <consortium name="The Broad Institute Genome Sequencing Center for Infectious Disease"/>
            <person name="Wu L."/>
            <person name="Ma J."/>
        </authorList>
    </citation>
    <scope>NUCLEOTIDE SEQUENCE [LARGE SCALE GENOMIC DNA]</scope>
    <source>
        <strain evidence="6">JCM 18055</strain>
    </source>
</reference>
<dbReference type="Proteomes" id="UP001500325">
    <property type="component" value="Unassembled WGS sequence"/>
</dbReference>
<evidence type="ECO:0000259" key="4">
    <source>
        <dbReference type="PROSITE" id="PS51387"/>
    </source>
</evidence>
<dbReference type="SUPFAM" id="SSF55447">
    <property type="entry name" value="CO dehydrogenase flavoprotein C-terminal domain-like"/>
    <property type="match status" value="1"/>
</dbReference>
<name>A0ABP8WM41_9PSEU</name>
<dbReference type="InterPro" id="IPR016166">
    <property type="entry name" value="FAD-bd_PCMH"/>
</dbReference>
<protein>
    <submittedName>
        <fullName evidence="5">Xanthine dehydrogenase family protein subunit M</fullName>
    </submittedName>
</protein>
<dbReference type="SUPFAM" id="SSF56176">
    <property type="entry name" value="FAD-binding/transporter-associated domain-like"/>
    <property type="match status" value="1"/>
</dbReference>
<dbReference type="PANTHER" id="PTHR42659">
    <property type="entry name" value="XANTHINE DEHYDROGENASE SUBUNIT C-RELATED"/>
    <property type="match status" value="1"/>
</dbReference>
<evidence type="ECO:0000313" key="5">
    <source>
        <dbReference type="EMBL" id="GAA4691306.1"/>
    </source>
</evidence>
<evidence type="ECO:0000256" key="1">
    <source>
        <dbReference type="ARBA" id="ARBA00022630"/>
    </source>
</evidence>
<dbReference type="Gene3D" id="3.30.43.10">
    <property type="entry name" value="Uridine Diphospho-n-acetylenolpyruvylglucosamine Reductase, domain 2"/>
    <property type="match status" value="1"/>
</dbReference>
<dbReference type="PROSITE" id="PS51387">
    <property type="entry name" value="FAD_PCMH"/>
    <property type="match status" value="1"/>
</dbReference>
<dbReference type="Gene3D" id="3.30.465.10">
    <property type="match status" value="1"/>
</dbReference>
<proteinExistence type="predicted"/>
<dbReference type="RefSeq" id="WP_345381135.1">
    <property type="nucleotide sequence ID" value="NZ_BAABIC010000009.1"/>
</dbReference>
<dbReference type="PANTHER" id="PTHR42659:SF2">
    <property type="entry name" value="XANTHINE DEHYDROGENASE SUBUNIT C-RELATED"/>
    <property type="match status" value="1"/>
</dbReference>
<evidence type="ECO:0000313" key="6">
    <source>
        <dbReference type="Proteomes" id="UP001500325"/>
    </source>
</evidence>
<comment type="caution">
    <text evidence="5">The sequence shown here is derived from an EMBL/GenBank/DDBJ whole genome shotgun (WGS) entry which is preliminary data.</text>
</comment>
<feature type="domain" description="FAD-binding PCMH-type" evidence="4">
    <location>
        <begin position="1"/>
        <end position="176"/>
    </location>
</feature>
<dbReference type="InterPro" id="IPR002346">
    <property type="entry name" value="Mopterin_DH_FAD-bd"/>
</dbReference>
<accession>A0ABP8WM41</accession>
<gene>
    <name evidence="5" type="ORF">GCM10023215_30240</name>
</gene>
<keyword evidence="1" id="KW-0285">Flavoprotein</keyword>
<dbReference type="Gene3D" id="3.30.390.50">
    <property type="entry name" value="CO dehydrogenase flavoprotein, C-terminal domain"/>
    <property type="match status" value="1"/>
</dbReference>
<dbReference type="InterPro" id="IPR016167">
    <property type="entry name" value="FAD-bd_PCMH_sub1"/>
</dbReference>
<keyword evidence="2" id="KW-0274">FAD</keyword>
<keyword evidence="3" id="KW-0560">Oxidoreductase</keyword>
<sequence length="302" mass="31143">MKPPPFSYHRAGSGEHAVALLSALGPRAKVLAGGQSLLPMLNLRLADPPHLVDIGRAEDLRILRRAGDRLVIGAATTQSEVEYSSLTAAVPLLAEAVGYVAHPPIRHRGTVVGSMAHAAAVAELPCVALVLDARFTVLGADGVRTVAAGDFFLGPFRTAVGPGELVAEVALPIAAPGTGQAWSEFSLRRGNFPVAGAGVSLTLHHGRVAAVAIGLSGVADRPVRVPSAERILLGAVPDDELITRAAAAATEDLEPRPAADPAAHILPVPVAPVPGFDYRARVARSQVRRALTTALARAGGTR</sequence>
<dbReference type="Pfam" id="PF03450">
    <property type="entry name" value="CO_deh_flav_C"/>
    <property type="match status" value="1"/>
</dbReference>